<evidence type="ECO:0000256" key="2">
    <source>
        <dbReference type="ARBA" id="ARBA00022747"/>
    </source>
</evidence>
<keyword evidence="2" id="KW-0680">Restriction system</keyword>
<name>A0ABS0AEB0_9GAMM</name>
<dbReference type="InterPro" id="IPR052021">
    <property type="entry name" value="Type-I_RS_S_subunit"/>
</dbReference>
<dbReference type="InterPro" id="IPR000055">
    <property type="entry name" value="Restrct_endonuc_typeI_TRD"/>
</dbReference>
<dbReference type="InterPro" id="IPR044946">
    <property type="entry name" value="Restrct_endonuc_typeI_TRD_sf"/>
</dbReference>
<proteinExistence type="inferred from homology"/>
<dbReference type="Gene3D" id="1.10.287.1120">
    <property type="entry name" value="Bipartite methylase S protein"/>
    <property type="match status" value="1"/>
</dbReference>
<gene>
    <name evidence="6" type="ORF">ISO4_01027</name>
</gene>
<evidence type="ECO:0000313" key="6">
    <source>
        <dbReference type="EMBL" id="MBF5052425.1"/>
    </source>
</evidence>
<dbReference type="PANTHER" id="PTHR30408:SF12">
    <property type="entry name" value="TYPE I RESTRICTION ENZYME MJAVIII SPECIFICITY SUBUNIT"/>
    <property type="match status" value="1"/>
</dbReference>
<evidence type="ECO:0000259" key="5">
    <source>
        <dbReference type="Pfam" id="PF01420"/>
    </source>
</evidence>
<dbReference type="Proteomes" id="UP000644441">
    <property type="component" value="Unassembled WGS sequence"/>
</dbReference>
<keyword evidence="4" id="KW-0175">Coiled coil</keyword>
<dbReference type="CDD" id="cd17288">
    <property type="entry name" value="RMtype1_S_LlaAI06ORF1089P_TRD1-CR1_like"/>
    <property type="match status" value="1"/>
</dbReference>
<evidence type="ECO:0000256" key="1">
    <source>
        <dbReference type="ARBA" id="ARBA00010923"/>
    </source>
</evidence>
<dbReference type="Gene3D" id="3.90.220.20">
    <property type="entry name" value="DNA methylase specificity domains"/>
    <property type="match status" value="2"/>
</dbReference>
<organism evidence="6 7">
    <name type="scientific">Alloalcanivorax venustensis ISO4</name>
    <dbReference type="NCBI Taxonomy" id="1177184"/>
    <lineage>
        <taxon>Bacteria</taxon>
        <taxon>Pseudomonadati</taxon>
        <taxon>Pseudomonadota</taxon>
        <taxon>Gammaproteobacteria</taxon>
        <taxon>Oceanospirillales</taxon>
        <taxon>Alcanivoracaceae</taxon>
        <taxon>Alloalcanivorax</taxon>
    </lineage>
</organism>
<sequence length="260" mass="29200">MIEDAGGSTIKHIYITIVDKMPIGLPSDVSEQRAIATALSDVDALLEELDRLIAKKRDIKQATMQQLLTGQTRLPGFEQEWETKRIGELLTICHGRNQHEVEVKDGQFPILATSGVIGTSKHALYNRPSVLIGRKGTINKPRYMATPFWSVDTLFYSVIEEDNDAKYLYYQFLMIDWLQYNEASGVPSLSARTIENIEINCPQPLEQRAISSVLSDLDTEIQFLEQSRTKTAAIKQAMMQDLLTGRIRLIETEAVAEAGV</sequence>
<keyword evidence="3" id="KW-0238">DNA-binding</keyword>
<comment type="caution">
    <text evidence="6">The sequence shown here is derived from an EMBL/GenBank/DDBJ whole genome shotgun (WGS) entry which is preliminary data.</text>
</comment>
<reference evidence="6 7" key="1">
    <citation type="submission" date="2012-09" db="EMBL/GenBank/DDBJ databases">
        <title>Genome Sequence of alkane-degrading Bacterium Alcanivorax venustensis ISO4.</title>
        <authorList>
            <person name="Lai Q."/>
            <person name="Shao Z."/>
        </authorList>
    </citation>
    <scope>NUCLEOTIDE SEQUENCE [LARGE SCALE GENOMIC DNA]</scope>
    <source>
        <strain evidence="6 7">ISO4</strain>
    </source>
</reference>
<dbReference type="PANTHER" id="PTHR30408">
    <property type="entry name" value="TYPE-1 RESTRICTION ENZYME ECOKI SPECIFICITY PROTEIN"/>
    <property type="match status" value="1"/>
</dbReference>
<evidence type="ECO:0000256" key="3">
    <source>
        <dbReference type="ARBA" id="ARBA00023125"/>
    </source>
</evidence>
<feature type="domain" description="Type I restriction modification DNA specificity" evidence="5">
    <location>
        <begin position="79"/>
        <end position="226"/>
    </location>
</feature>
<feature type="coiled-coil region" evidence="4">
    <location>
        <begin position="35"/>
        <end position="62"/>
    </location>
</feature>
<evidence type="ECO:0000256" key="4">
    <source>
        <dbReference type="SAM" id="Coils"/>
    </source>
</evidence>
<dbReference type="EMBL" id="ARXR01000006">
    <property type="protein sequence ID" value="MBF5052425.1"/>
    <property type="molecule type" value="Genomic_DNA"/>
</dbReference>
<accession>A0ABS0AEB0</accession>
<dbReference type="SUPFAM" id="SSF116734">
    <property type="entry name" value="DNA methylase specificity domain"/>
    <property type="match status" value="2"/>
</dbReference>
<keyword evidence="7" id="KW-1185">Reference proteome</keyword>
<comment type="similarity">
    <text evidence="1">Belongs to the type-I restriction system S methylase family.</text>
</comment>
<dbReference type="Pfam" id="PF01420">
    <property type="entry name" value="Methylase_S"/>
    <property type="match status" value="1"/>
</dbReference>
<evidence type="ECO:0000313" key="7">
    <source>
        <dbReference type="Proteomes" id="UP000644441"/>
    </source>
</evidence>
<protein>
    <submittedName>
        <fullName evidence="6">Restriction modification system DNA specificity subunit</fullName>
    </submittedName>
</protein>